<evidence type="ECO:0000256" key="4">
    <source>
        <dbReference type="PROSITE-ProRule" id="PRU01024"/>
    </source>
</evidence>
<feature type="active site" evidence="5">
    <location>
        <position position="599"/>
    </location>
</feature>
<dbReference type="Proteomes" id="UP000789375">
    <property type="component" value="Unassembled WGS sequence"/>
</dbReference>
<feature type="binding site" evidence="4">
    <location>
        <position position="571"/>
    </location>
    <ligand>
        <name>S-adenosyl-L-methionine</name>
        <dbReference type="ChEBI" id="CHEBI:59789"/>
    </ligand>
</feature>
<gene>
    <name evidence="7" type="ORF">FMOSSE_LOCUS11528</name>
</gene>
<evidence type="ECO:0000259" key="6">
    <source>
        <dbReference type="SMART" id="SM00360"/>
    </source>
</evidence>
<evidence type="ECO:0000256" key="5">
    <source>
        <dbReference type="PROSITE-ProRule" id="PRU10015"/>
    </source>
</evidence>
<dbReference type="InterPro" id="IPR045850">
    <property type="entry name" value="TRM2_met"/>
</dbReference>
<dbReference type="InterPro" id="IPR000504">
    <property type="entry name" value="RRM_dom"/>
</dbReference>
<name>A0A9N9DXU8_FUNMO</name>
<comment type="caution">
    <text evidence="4">Lacks conserved residue(s) required for the propagation of feature annotation.</text>
</comment>
<evidence type="ECO:0000256" key="3">
    <source>
        <dbReference type="ARBA" id="ARBA00022691"/>
    </source>
</evidence>
<dbReference type="PANTHER" id="PTHR45904">
    <property type="entry name" value="TRNA (URACIL-5-)-METHYLTRANSFERASE"/>
    <property type="match status" value="1"/>
</dbReference>
<dbReference type="SUPFAM" id="SSF53335">
    <property type="entry name" value="S-adenosyl-L-methionine-dependent methyltransferases"/>
    <property type="match status" value="1"/>
</dbReference>
<keyword evidence="1 4" id="KW-0489">Methyltransferase</keyword>
<dbReference type="GO" id="GO:0008173">
    <property type="term" value="F:RNA methyltransferase activity"/>
    <property type="evidence" value="ECO:0007669"/>
    <property type="project" value="InterPro"/>
</dbReference>
<feature type="binding site" evidence="4">
    <location>
        <position position="520"/>
    </location>
    <ligand>
        <name>S-adenosyl-L-methionine</name>
        <dbReference type="ChEBI" id="CHEBI:59789"/>
    </ligand>
</feature>
<dbReference type="SUPFAM" id="SSF54928">
    <property type="entry name" value="RNA-binding domain, RBD"/>
    <property type="match status" value="1"/>
</dbReference>
<dbReference type="InterPro" id="IPR035979">
    <property type="entry name" value="RBD_domain_sf"/>
</dbReference>
<sequence>MKFSGFSFRQGILDILRDFHNIRIYRNTKRSLSSIDPYFTNKIGQIRFCNSIKRQERFSFASSIRILSSLKTMENVAKPVEDAAIATECVAEGVKMETTNHEGQTQYRLRIKNIPKFASIKMMRDLLANNECGQVKIQKSPKWDYCFAILKTEEQQLDVMNKLKGIEFKNKKLSVHIDNVTERDRQALFDRRKNKKEQKIEQSGVQKSPEEMLADQVTPLHTYEYQAQLELKQNGIIKSLRTFCDKMKESYNDNKSNYNSSWLKEECDFNLPFDLKPMIHSPILEGYRNKCEFTVGLNLKGEKTVGFLLGAYKDGLNTVLGPHDSIHVSDVAKKIVEAMQSYIEQSSYDVYDRRTKQGNWRLLTVRSQKCGDIMIIVQMHPQGLSKEQIIQEKANLLEYFKSFAHEKNFNLTSLLVQMYDGLSNGISYKDPFDCIHGTPFVYEEMMDCRFRISPAAFFQTNTLAAELLYQKCGDIIKELYESKDTSESPTLIDMCCGTGTIGIVLSKNLGATIKGVVGIELCEEAIEDAKINASLNGINNAKYILGPVEKNLSALNEFNHSTSGTAIAIVDPPRAGIHKNVVNALRTCQAIEHLIYISCDHNAVVQNFMNICRPTSNAFPGIPFKPVKAIGVDLFPHAKHVELIIEFHRNRSELTNLPSTSSILQNNETE</sequence>
<dbReference type="InterPro" id="IPR030390">
    <property type="entry name" value="MeTrfase_TrmA_AS"/>
</dbReference>
<reference evidence="7" key="1">
    <citation type="submission" date="2021-06" db="EMBL/GenBank/DDBJ databases">
        <authorList>
            <person name="Kallberg Y."/>
            <person name="Tangrot J."/>
            <person name="Rosling A."/>
        </authorList>
    </citation>
    <scope>NUCLEOTIDE SEQUENCE</scope>
    <source>
        <strain evidence="7">87-6 pot B 2015</strain>
    </source>
</reference>
<evidence type="ECO:0000313" key="8">
    <source>
        <dbReference type="Proteomes" id="UP000789375"/>
    </source>
</evidence>
<keyword evidence="3 4" id="KW-0949">S-adenosyl-L-methionine</keyword>
<evidence type="ECO:0000313" key="7">
    <source>
        <dbReference type="EMBL" id="CAG8652112.1"/>
    </source>
</evidence>
<keyword evidence="2 4" id="KW-0808">Transferase</keyword>
<feature type="active site" description="Nucleophile" evidence="4">
    <location>
        <position position="599"/>
    </location>
</feature>
<evidence type="ECO:0000256" key="2">
    <source>
        <dbReference type="ARBA" id="ARBA00022679"/>
    </source>
</evidence>
<dbReference type="GO" id="GO:0032259">
    <property type="term" value="P:methylation"/>
    <property type="evidence" value="ECO:0007669"/>
    <property type="project" value="UniProtKB-KW"/>
</dbReference>
<dbReference type="AlphaFoldDB" id="A0A9N9DXU8"/>
<accession>A0A9N9DXU8</accession>
<keyword evidence="8" id="KW-1185">Reference proteome</keyword>
<dbReference type="PANTHER" id="PTHR45904:SF2">
    <property type="entry name" value="TRNA (URACIL-5-)-METHYLTRANSFERASE HOMOLOG A"/>
    <property type="match status" value="1"/>
</dbReference>
<feature type="binding site" evidence="4">
    <location>
        <position position="459"/>
    </location>
    <ligand>
        <name>S-adenosyl-L-methionine</name>
        <dbReference type="ChEBI" id="CHEBI:59789"/>
    </ligand>
</feature>
<dbReference type="PROSITE" id="PS01230">
    <property type="entry name" value="TRMA_1"/>
    <property type="match status" value="1"/>
</dbReference>
<comment type="caution">
    <text evidence="7">The sequence shown here is derived from an EMBL/GenBank/DDBJ whole genome shotgun (WGS) entry which is preliminary data.</text>
</comment>
<evidence type="ECO:0000256" key="1">
    <source>
        <dbReference type="ARBA" id="ARBA00022603"/>
    </source>
</evidence>
<protein>
    <submittedName>
        <fullName evidence="7">3314_t:CDS:1</fullName>
    </submittedName>
</protein>
<proteinExistence type="inferred from homology"/>
<dbReference type="Pfam" id="PF13847">
    <property type="entry name" value="Methyltransf_31"/>
    <property type="match status" value="1"/>
</dbReference>
<dbReference type="InterPro" id="IPR010280">
    <property type="entry name" value="U5_MeTrfase_fam"/>
</dbReference>
<dbReference type="Gene3D" id="3.40.50.150">
    <property type="entry name" value="Vaccinia Virus protein VP39"/>
    <property type="match status" value="1"/>
</dbReference>
<dbReference type="Gene3D" id="2.40.50.1070">
    <property type="match status" value="1"/>
</dbReference>
<dbReference type="InterPro" id="IPR029063">
    <property type="entry name" value="SAM-dependent_MTases_sf"/>
</dbReference>
<dbReference type="SMART" id="SM00360">
    <property type="entry name" value="RRM"/>
    <property type="match status" value="1"/>
</dbReference>
<dbReference type="InterPro" id="IPR025714">
    <property type="entry name" value="Methyltranfer_dom"/>
</dbReference>
<comment type="similarity">
    <text evidence="4">Belongs to the class I-like SAM-binding methyltransferase superfamily. RNA M5U methyltransferase family.</text>
</comment>
<dbReference type="GO" id="GO:0006396">
    <property type="term" value="P:RNA processing"/>
    <property type="evidence" value="ECO:0007669"/>
    <property type="project" value="InterPro"/>
</dbReference>
<dbReference type="CDD" id="cd02440">
    <property type="entry name" value="AdoMet_MTases"/>
    <property type="match status" value="1"/>
</dbReference>
<dbReference type="EMBL" id="CAJVPP010004567">
    <property type="protein sequence ID" value="CAG8652112.1"/>
    <property type="molecule type" value="Genomic_DNA"/>
</dbReference>
<feature type="domain" description="RRM" evidence="6">
    <location>
        <begin position="108"/>
        <end position="176"/>
    </location>
</feature>
<dbReference type="GO" id="GO:0003723">
    <property type="term" value="F:RNA binding"/>
    <property type="evidence" value="ECO:0007669"/>
    <property type="project" value="InterPro"/>
</dbReference>
<organism evidence="7 8">
    <name type="scientific">Funneliformis mosseae</name>
    <name type="common">Endomycorrhizal fungus</name>
    <name type="synonym">Glomus mosseae</name>
    <dbReference type="NCBI Taxonomy" id="27381"/>
    <lineage>
        <taxon>Eukaryota</taxon>
        <taxon>Fungi</taxon>
        <taxon>Fungi incertae sedis</taxon>
        <taxon>Mucoromycota</taxon>
        <taxon>Glomeromycotina</taxon>
        <taxon>Glomeromycetes</taxon>
        <taxon>Glomerales</taxon>
        <taxon>Glomeraceae</taxon>
        <taxon>Funneliformis</taxon>
    </lineage>
</organism>
<dbReference type="PROSITE" id="PS51687">
    <property type="entry name" value="SAM_MT_RNA_M5U"/>
    <property type="match status" value="1"/>
</dbReference>